<dbReference type="Pfam" id="PF06056">
    <property type="entry name" value="Terminase_5"/>
    <property type="match status" value="1"/>
</dbReference>
<dbReference type="Pfam" id="PF03592">
    <property type="entry name" value="Terminase_2"/>
    <property type="match status" value="1"/>
</dbReference>
<dbReference type="InterPro" id="IPR010332">
    <property type="entry name" value="ATPase_terminase-su_N"/>
</dbReference>
<dbReference type="PANTHER" id="PTHR41328">
    <property type="entry name" value="TERMINASE SMALL SUBUNIT-RELATED"/>
    <property type="match status" value="1"/>
</dbReference>
<gene>
    <name evidence="4" type="ORF">S101258_00724</name>
</gene>
<reference evidence="4 5" key="1">
    <citation type="submission" date="2017-06" db="EMBL/GenBank/DDBJ databases">
        <title>Genome sequence of Lactobacillus plantarum subsp. plantarum strain SRCM101258.</title>
        <authorList>
            <person name="Cho S.H."/>
        </authorList>
    </citation>
    <scope>NUCLEOTIDE SEQUENCE [LARGE SCALE GENOMIC DNA]</scope>
    <source>
        <strain evidence="4 5">SRCM101258</strain>
    </source>
</reference>
<dbReference type="InterPro" id="IPR052404">
    <property type="entry name" value="SPP1-like_terminase"/>
</dbReference>
<evidence type="ECO:0000313" key="5">
    <source>
        <dbReference type="Proteomes" id="UP000236990"/>
    </source>
</evidence>
<organism evidence="4 5">
    <name type="scientific">Lactiplantibacillus plantarum subsp. plantarum</name>
    <dbReference type="NCBI Taxonomy" id="337330"/>
    <lineage>
        <taxon>Bacteria</taxon>
        <taxon>Bacillati</taxon>
        <taxon>Bacillota</taxon>
        <taxon>Bacilli</taxon>
        <taxon>Lactobacillales</taxon>
        <taxon>Lactobacillaceae</taxon>
        <taxon>Lactiplantibacillus</taxon>
    </lineage>
</organism>
<evidence type="ECO:0000259" key="3">
    <source>
        <dbReference type="Pfam" id="PF06056"/>
    </source>
</evidence>
<dbReference type="Gene3D" id="1.10.10.1400">
    <property type="entry name" value="Terminase, small subunit, N-terminal DNA-binding domain, HTH motif"/>
    <property type="match status" value="1"/>
</dbReference>
<protein>
    <recommendedName>
        <fullName evidence="3">Terminase ATPase subunit N-terminal domain-containing protein</fullName>
    </recommendedName>
</protein>
<dbReference type="PANTHER" id="PTHR41328:SF3">
    <property type="entry name" value="PBSX PHAGE TERMINASE SMALL SUBUNIT"/>
    <property type="match status" value="1"/>
</dbReference>
<dbReference type="EMBL" id="NKCZ01000072">
    <property type="protein sequence ID" value="POD88553.1"/>
    <property type="molecule type" value="Genomic_DNA"/>
</dbReference>
<dbReference type="Gene3D" id="1.10.10.60">
    <property type="entry name" value="Homeodomain-like"/>
    <property type="match status" value="1"/>
</dbReference>
<keyword evidence="2" id="KW-0231">Viral genome packaging</keyword>
<dbReference type="GO" id="GO:0051276">
    <property type="term" value="P:chromosome organization"/>
    <property type="evidence" value="ECO:0007669"/>
    <property type="project" value="InterPro"/>
</dbReference>
<evidence type="ECO:0000256" key="1">
    <source>
        <dbReference type="ARBA" id="ARBA00022612"/>
    </source>
</evidence>
<feature type="domain" description="Terminase ATPase subunit N-terminal" evidence="3">
    <location>
        <begin position="7"/>
        <end position="43"/>
    </location>
</feature>
<dbReference type="InterPro" id="IPR038713">
    <property type="entry name" value="Terminase_Gp1_N_sf"/>
</dbReference>
<name>A0A2S3U8F7_LACPN</name>
<dbReference type="InterPro" id="IPR005335">
    <property type="entry name" value="Terminase_ssu"/>
</dbReference>
<evidence type="ECO:0000256" key="2">
    <source>
        <dbReference type="ARBA" id="ARBA00023219"/>
    </source>
</evidence>
<dbReference type="AlphaFoldDB" id="A0A2S3U8F7"/>
<proteinExistence type="predicted"/>
<dbReference type="Proteomes" id="UP000236990">
    <property type="component" value="Unassembled WGS sequence"/>
</dbReference>
<accession>A0A2S3U8F7</accession>
<keyword evidence="1" id="KW-1188">Viral release from host cell</keyword>
<comment type="caution">
    <text evidence="4">The sequence shown here is derived from an EMBL/GenBank/DDBJ whole genome shotgun (WGS) entry which is preliminary data.</text>
</comment>
<sequence>MTEKYEQAEQDYMAGMKYKDIATKYDVSLNTVKSWKGRYGWQRGSAKKNAPTKSKRVHTKAKKGAPKIIDELEANSELTDKQKLFCLFYLQRFNATWAYQRVYKCSYETARVEGSRTLANPNIKKQITELKKQQRSELLVTIDDIAHEYAKQAFASLGDVLDYKVHEELVTDTDGNVFLDTDDNPVKKHVADIYLKPSDQIDWSLVQDIHRGKDGLVVKLYDKQKALDSLSKLIGTDDDNVNEQRIRKLKADADIAEAKAKEISNTDETVRIVFNDNLTPDKEDNQDD</sequence>
<evidence type="ECO:0000313" key="4">
    <source>
        <dbReference type="EMBL" id="POD88553.1"/>
    </source>
</evidence>